<dbReference type="PRINTS" id="PR00081">
    <property type="entry name" value="GDHRDH"/>
</dbReference>
<dbReference type="SUPFAM" id="SSF51735">
    <property type="entry name" value="NAD(P)-binding Rossmann-fold domains"/>
    <property type="match status" value="1"/>
</dbReference>
<evidence type="ECO:0000313" key="7">
    <source>
        <dbReference type="Proteomes" id="UP001597417"/>
    </source>
</evidence>
<evidence type="ECO:0000259" key="5">
    <source>
        <dbReference type="SMART" id="SM00822"/>
    </source>
</evidence>
<evidence type="ECO:0000256" key="4">
    <source>
        <dbReference type="SAM" id="MobiDB-lite"/>
    </source>
</evidence>
<dbReference type="InterPro" id="IPR057326">
    <property type="entry name" value="KR_dom"/>
</dbReference>
<dbReference type="PROSITE" id="PS00061">
    <property type="entry name" value="ADH_SHORT"/>
    <property type="match status" value="1"/>
</dbReference>
<name>A0ABW5FSG9_9PSEU</name>
<dbReference type="GO" id="GO:0016491">
    <property type="term" value="F:oxidoreductase activity"/>
    <property type="evidence" value="ECO:0007669"/>
    <property type="project" value="UniProtKB-KW"/>
</dbReference>
<keyword evidence="2 6" id="KW-0560">Oxidoreductase</keyword>
<dbReference type="PANTHER" id="PTHR24321:SF8">
    <property type="entry name" value="ESTRADIOL 17-BETA-DEHYDROGENASE 8-RELATED"/>
    <property type="match status" value="1"/>
</dbReference>
<keyword evidence="7" id="KW-1185">Reference proteome</keyword>
<dbReference type="Proteomes" id="UP001597417">
    <property type="component" value="Unassembled WGS sequence"/>
</dbReference>
<evidence type="ECO:0000256" key="3">
    <source>
        <dbReference type="ARBA" id="ARBA00023027"/>
    </source>
</evidence>
<comment type="caution">
    <text evidence="6">The sequence shown here is derived from an EMBL/GenBank/DDBJ whole genome shotgun (WGS) entry which is preliminary data.</text>
</comment>
<proteinExistence type="inferred from homology"/>
<keyword evidence="3" id="KW-0520">NAD</keyword>
<dbReference type="NCBIfam" id="NF005559">
    <property type="entry name" value="PRK07231.1"/>
    <property type="match status" value="1"/>
</dbReference>
<dbReference type="RefSeq" id="WP_378261668.1">
    <property type="nucleotide sequence ID" value="NZ_JBHUKR010000004.1"/>
</dbReference>
<organism evidence="6 7">
    <name type="scientific">Amycolatopsis pigmentata</name>
    <dbReference type="NCBI Taxonomy" id="450801"/>
    <lineage>
        <taxon>Bacteria</taxon>
        <taxon>Bacillati</taxon>
        <taxon>Actinomycetota</taxon>
        <taxon>Actinomycetes</taxon>
        <taxon>Pseudonocardiales</taxon>
        <taxon>Pseudonocardiaceae</taxon>
        <taxon>Amycolatopsis</taxon>
    </lineage>
</organism>
<comment type="similarity">
    <text evidence="1">Belongs to the short-chain dehydrogenases/reductases (SDR) family.</text>
</comment>
<protein>
    <submittedName>
        <fullName evidence="6">SDR family NAD(P)-dependent oxidoreductase</fullName>
        <ecNumber evidence="6">1.1.1.-</ecNumber>
    </submittedName>
</protein>
<dbReference type="SMART" id="SM00822">
    <property type="entry name" value="PKS_KR"/>
    <property type="match status" value="1"/>
</dbReference>
<dbReference type="EC" id="1.1.1.-" evidence="6"/>
<reference evidence="7" key="1">
    <citation type="journal article" date="2019" name="Int. J. Syst. Evol. Microbiol.">
        <title>The Global Catalogue of Microorganisms (GCM) 10K type strain sequencing project: providing services to taxonomists for standard genome sequencing and annotation.</title>
        <authorList>
            <consortium name="The Broad Institute Genomics Platform"/>
            <consortium name="The Broad Institute Genome Sequencing Center for Infectious Disease"/>
            <person name="Wu L."/>
            <person name="Ma J."/>
        </authorList>
    </citation>
    <scope>NUCLEOTIDE SEQUENCE [LARGE SCALE GENOMIC DNA]</scope>
    <source>
        <strain evidence="7">CGMCC 4.7645</strain>
    </source>
</reference>
<evidence type="ECO:0000313" key="6">
    <source>
        <dbReference type="EMBL" id="MFD2415671.1"/>
    </source>
</evidence>
<dbReference type="CDD" id="cd05233">
    <property type="entry name" value="SDR_c"/>
    <property type="match status" value="1"/>
</dbReference>
<dbReference type="EMBL" id="JBHUKR010000004">
    <property type="protein sequence ID" value="MFD2415671.1"/>
    <property type="molecule type" value="Genomic_DNA"/>
</dbReference>
<dbReference type="InterPro" id="IPR020904">
    <property type="entry name" value="Sc_DH/Rdtase_CS"/>
</dbReference>
<dbReference type="InterPro" id="IPR036291">
    <property type="entry name" value="NAD(P)-bd_dom_sf"/>
</dbReference>
<gene>
    <name evidence="6" type="ORF">ACFSXZ_04945</name>
</gene>
<dbReference type="PRINTS" id="PR00080">
    <property type="entry name" value="SDRFAMILY"/>
</dbReference>
<evidence type="ECO:0000256" key="2">
    <source>
        <dbReference type="ARBA" id="ARBA00023002"/>
    </source>
</evidence>
<feature type="region of interest" description="Disordered" evidence="4">
    <location>
        <begin position="200"/>
        <end position="222"/>
    </location>
</feature>
<dbReference type="PANTHER" id="PTHR24321">
    <property type="entry name" value="DEHYDROGENASES, SHORT CHAIN"/>
    <property type="match status" value="1"/>
</dbReference>
<sequence>MPSTAQPVASERVALVTGAAQGIGEATARRLAQDGTRLVLTDLTEDVVSAAARIAQDFPASRAIGLRADVTDPAATDHLVATAVGTFGRLDTVIVSGAVLQKRGPLAELDPAEWDRVMANNARAPFLLCRSAVPVLPRPGGSIVLLASFAGQRGINGYSAYCSSKAAVLLLTQSLALELAEEGIRVNAIAPAHVESAMGREDLERTAKSRGITEEEARRERDSFIPMRRQATAAEVAECMAFLCSPSSSYMTGACLDVNGGVILR</sequence>
<accession>A0ABW5FSG9</accession>
<dbReference type="Gene3D" id="3.40.50.720">
    <property type="entry name" value="NAD(P)-binding Rossmann-like Domain"/>
    <property type="match status" value="1"/>
</dbReference>
<dbReference type="Pfam" id="PF13561">
    <property type="entry name" value="adh_short_C2"/>
    <property type="match status" value="1"/>
</dbReference>
<evidence type="ECO:0000256" key="1">
    <source>
        <dbReference type="ARBA" id="ARBA00006484"/>
    </source>
</evidence>
<feature type="domain" description="Ketoreductase" evidence="5">
    <location>
        <begin position="12"/>
        <end position="192"/>
    </location>
</feature>
<dbReference type="InterPro" id="IPR002347">
    <property type="entry name" value="SDR_fam"/>
</dbReference>